<dbReference type="STRING" id="288705.RSal33209_2053"/>
<feature type="compositionally biased region" description="Low complexity" evidence="8">
    <location>
        <begin position="31"/>
        <end position="45"/>
    </location>
</feature>
<dbReference type="GO" id="GO:0005576">
    <property type="term" value="C:extracellular region"/>
    <property type="evidence" value="ECO:0007669"/>
    <property type="project" value="InterPro"/>
</dbReference>
<evidence type="ECO:0000256" key="9">
    <source>
        <dbReference type="SAM" id="SignalP"/>
    </source>
</evidence>
<feature type="domain" description="Ricin B lectin" evidence="10">
    <location>
        <begin position="397"/>
        <end position="522"/>
    </location>
</feature>
<evidence type="ECO:0000256" key="7">
    <source>
        <dbReference type="ARBA" id="ARBA00023157"/>
    </source>
</evidence>
<dbReference type="eggNOG" id="COG1318">
    <property type="taxonomic scope" value="Bacteria"/>
</dbReference>
<reference evidence="12" key="1">
    <citation type="journal article" date="2008" name="J. Bacteriol.">
        <title>Genome sequence of the fish pathogen Renibacterium salmoninarum suggests reductive evolution away from an environmental Arthrobacter ancestor.</title>
        <authorList>
            <person name="Wiens G.D."/>
            <person name="Rockey D.D."/>
            <person name="Wu Z."/>
            <person name="Chang J."/>
            <person name="Levy R."/>
            <person name="Crane S."/>
            <person name="Chen D.S."/>
            <person name="Capri G.R."/>
            <person name="Burnett J.R."/>
            <person name="Sudheesh P.S."/>
            <person name="Schipma M.J."/>
            <person name="Burd H."/>
            <person name="Bhattacharyya A."/>
            <person name="Rhodes L.D."/>
            <person name="Kaul R."/>
            <person name="Strom M.S."/>
        </authorList>
    </citation>
    <scope>NUCLEOTIDE SEQUENCE [LARGE SCALE GENOMIC DNA]</scope>
    <source>
        <strain evidence="12">ATCC 33209 / DSM 20767 / JCM 11484 / NBRC 15589 / NCIMB 2235</strain>
    </source>
</reference>
<evidence type="ECO:0000259" key="10">
    <source>
        <dbReference type="SMART" id="SM00458"/>
    </source>
</evidence>
<dbReference type="Gene3D" id="2.40.10.10">
    <property type="entry name" value="Trypsin-like serine proteases"/>
    <property type="match status" value="2"/>
</dbReference>
<dbReference type="Pfam" id="PF02983">
    <property type="entry name" value="Pro_Al_protease"/>
    <property type="match status" value="1"/>
</dbReference>
<dbReference type="InterPro" id="IPR009003">
    <property type="entry name" value="Peptidase_S1_PA"/>
</dbReference>
<feature type="region of interest" description="Disordered" evidence="8">
    <location>
        <begin position="31"/>
        <end position="50"/>
    </location>
</feature>
<dbReference type="GO" id="GO:0004252">
    <property type="term" value="F:serine-type endopeptidase activity"/>
    <property type="evidence" value="ECO:0007669"/>
    <property type="project" value="InterPro"/>
</dbReference>
<keyword evidence="12" id="KW-1185">Reference proteome</keyword>
<evidence type="ECO:0000256" key="5">
    <source>
        <dbReference type="ARBA" id="ARBA00022825"/>
    </source>
</evidence>
<dbReference type="Pfam" id="PF00652">
    <property type="entry name" value="Ricin_B_lectin"/>
    <property type="match status" value="1"/>
</dbReference>
<name>A9WSJ7_RENSM</name>
<dbReference type="AlphaFoldDB" id="A9WSJ7"/>
<evidence type="ECO:0000256" key="8">
    <source>
        <dbReference type="SAM" id="MobiDB-lite"/>
    </source>
</evidence>
<organism evidence="11 12">
    <name type="scientific">Renibacterium salmoninarum (strain ATCC 33209 / DSM 20767 / JCM 11484 / NBRC 15589 / NCIMB 2235)</name>
    <dbReference type="NCBI Taxonomy" id="288705"/>
    <lineage>
        <taxon>Bacteria</taxon>
        <taxon>Bacillati</taxon>
        <taxon>Actinomycetota</taxon>
        <taxon>Actinomycetes</taxon>
        <taxon>Micrococcales</taxon>
        <taxon>Micrococcaceae</taxon>
        <taxon>Renibacterium</taxon>
    </lineage>
</organism>
<dbReference type="CDD" id="cd23452">
    <property type="entry name" value="beta-trefoil_Ricin_RPI"/>
    <property type="match status" value="1"/>
</dbReference>
<dbReference type="Proteomes" id="UP000002007">
    <property type="component" value="Chromosome"/>
</dbReference>
<keyword evidence="7" id="KW-1015">Disulfide bond</keyword>
<dbReference type="RefSeq" id="WP_012245455.1">
    <property type="nucleotide sequence ID" value="NC_010168.1"/>
</dbReference>
<sequence length="522" mass="53080">MSKISLSAVRRSTSVITVALLLAATGTGLADAAPQPSTNPSTPSNDNGAISAAQSSAMQRDLKLSASQVPLQLAVDAKAFDVESSVSNSLGSAYAGTWLVQGSNVPSVGILDPKLAAKVVAAGGQPVVVARSLSTLDAVKAKLDAKMATASAKVRSWYVDPVTNTVVVEAQDAQAAQALVSTAGVANDQVRTVTVSSGYEPKDVTRGGDEFHRNVQGGYILCSIGFAVDGGFVTAGHCGANGQNAQGFNGKELGTYRGSTFPGNDYAWVQTNGDWDVQANINNYSGGAVAVNGSNEAAVGASICRSGRTTGWRCGNIKAKNVTVNYSDGPVYGMTTTSACVEGGDSGGSFISGNQAQGVTSGGSGNCSAGGDSIFQPLQPILQKYNLRLKLQGGGCGGKSIIGLANKCIDVPNSDFSDGKRLQLWDCNGSSAQKWDFAGDGTLRADGKCMDAPGAGTSNGTPVQLANCSGNKAQQFTLSGAGDLVSILANKCVDVTGNNSASGTQLQLWECAGTANQKWSVG</sequence>
<evidence type="ECO:0000256" key="4">
    <source>
        <dbReference type="ARBA" id="ARBA00022801"/>
    </source>
</evidence>
<evidence type="ECO:0000313" key="12">
    <source>
        <dbReference type="Proteomes" id="UP000002007"/>
    </source>
</evidence>
<evidence type="ECO:0000256" key="3">
    <source>
        <dbReference type="ARBA" id="ARBA00022729"/>
    </source>
</evidence>
<dbReference type="SMART" id="SM00458">
    <property type="entry name" value="RICIN"/>
    <property type="match status" value="1"/>
</dbReference>
<dbReference type="InterPro" id="IPR035992">
    <property type="entry name" value="Ricin_B-like_lectins"/>
</dbReference>
<dbReference type="PROSITE" id="PS50231">
    <property type="entry name" value="RICIN_B_LECTIN"/>
    <property type="match status" value="1"/>
</dbReference>
<keyword evidence="2 11" id="KW-0645">Protease</keyword>
<evidence type="ECO:0000256" key="2">
    <source>
        <dbReference type="ARBA" id="ARBA00022670"/>
    </source>
</evidence>
<dbReference type="Gene3D" id="3.30.300.50">
    <property type="match status" value="2"/>
</dbReference>
<dbReference type="SUPFAM" id="SSF50370">
    <property type="entry name" value="Ricin B-like lectins"/>
    <property type="match status" value="1"/>
</dbReference>
<feature type="signal peptide" evidence="9">
    <location>
        <begin position="1"/>
        <end position="32"/>
    </location>
</feature>
<dbReference type="InterPro" id="IPR000772">
    <property type="entry name" value="Ricin_B_lectin"/>
</dbReference>
<keyword evidence="4 11" id="KW-0378">Hydrolase</keyword>
<dbReference type="InterPro" id="IPR043504">
    <property type="entry name" value="Peptidase_S1_PA_chymotrypsin"/>
</dbReference>
<dbReference type="InterPro" id="IPR001316">
    <property type="entry name" value="Pept_S1A_streptogrisin"/>
</dbReference>
<dbReference type="KEGG" id="rsa:RSal33209_2053"/>
<dbReference type="HOGENOM" id="CLU_030648_2_1_11"/>
<keyword evidence="3 9" id="KW-0732">Signal</keyword>
<keyword evidence="5" id="KW-0720">Serine protease</keyword>
<dbReference type="Gene3D" id="2.80.10.50">
    <property type="match status" value="2"/>
</dbReference>
<feature type="chain" id="PRO_5002744148" evidence="9">
    <location>
        <begin position="33"/>
        <end position="522"/>
    </location>
</feature>
<dbReference type="GO" id="GO:0006508">
    <property type="term" value="P:proteolysis"/>
    <property type="evidence" value="ECO:0007669"/>
    <property type="project" value="UniProtKB-KW"/>
</dbReference>
<evidence type="ECO:0000256" key="1">
    <source>
        <dbReference type="ARBA" id="ARBA00007664"/>
    </source>
</evidence>
<evidence type="ECO:0000256" key="6">
    <source>
        <dbReference type="ARBA" id="ARBA00023145"/>
    </source>
</evidence>
<comment type="similarity">
    <text evidence="1">Belongs to the peptidase S1 family.</text>
</comment>
<dbReference type="InterPro" id="IPR004236">
    <property type="entry name" value="Pept_S1_alpha_lytic"/>
</dbReference>
<dbReference type="CDD" id="cd21112">
    <property type="entry name" value="alphaLP-like"/>
    <property type="match status" value="1"/>
</dbReference>
<gene>
    <name evidence="11" type="ordered locus">RSal33209_2053</name>
</gene>
<dbReference type="PRINTS" id="PR00861">
    <property type="entry name" value="ALYTICPTASE"/>
</dbReference>
<dbReference type="InterPro" id="IPR035070">
    <property type="entry name" value="Streptogrisin_prodomain"/>
</dbReference>
<evidence type="ECO:0000313" key="11">
    <source>
        <dbReference type="EMBL" id="ABY23785.1"/>
    </source>
</evidence>
<proteinExistence type="inferred from homology"/>
<accession>A9WSJ7</accession>
<dbReference type="CAZy" id="CBM13">
    <property type="family name" value="Carbohydrate-Binding Module Family 13"/>
</dbReference>
<keyword evidence="6" id="KW-0865">Zymogen</keyword>
<protein>
    <submittedName>
        <fullName evidence="11">Serine protease C</fullName>
        <ecNumber evidence="11">3.4.21.-</ecNumber>
    </submittedName>
</protein>
<dbReference type="EC" id="3.4.21.-" evidence="11"/>
<dbReference type="EMBL" id="CP000910">
    <property type="protein sequence ID" value="ABY23785.1"/>
    <property type="molecule type" value="Genomic_DNA"/>
</dbReference>
<dbReference type="SUPFAM" id="SSF50494">
    <property type="entry name" value="Trypsin-like serine proteases"/>
    <property type="match status" value="1"/>
</dbReference>